<organism evidence="1 2">
    <name type="scientific">Coccomyxa subellipsoidea</name>
    <dbReference type="NCBI Taxonomy" id="248742"/>
    <lineage>
        <taxon>Eukaryota</taxon>
        <taxon>Viridiplantae</taxon>
        <taxon>Chlorophyta</taxon>
        <taxon>core chlorophytes</taxon>
        <taxon>Trebouxiophyceae</taxon>
        <taxon>Trebouxiophyceae incertae sedis</taxon>
        <taxon>Coccomyxaceae</taxon>
        <taxon>Coccomyxa</taxon>
    </lineage>
</organism>
<evidence type="ECO:0000313" key="1">
    <source>
        <dbReference type="EMBL" id="KAK9906376.1"/>
    </source>
</evidence>
<sequence length="282" mass="31403">MTCFGRWNVKEVDYFVEQAGVRIKPDMRAYVWTDNPGLSLAASKSPFSSQGGTFVEQMAHFFFCERLWMSILWTNMSDLPDLISFLEGTVPDSDISIAEKALIINAESTHATLSTAVLSNTTFDATLQSLRNRLPRDETEWTPVGMVLAAVRGRSRPGFFLFGTRYKLTEVSHGHRFIFCQTFKVRSPASWPAPTRSACVLLLVATSLLALTSLASAQNANFNFNLDVNKVGDPIANAVSGQGNADRAGFVKNQSNTCFYQEGQKYNCMVFNVGQNYQWTNQ</sequence>
<proteinExistence type="predicted"/>
<dbReference type="EMBL" id="JALJOT010000010">
    <property type="protein sequence ID" value="KAK9906376.1"/>
    <property type="molecule type" value="Genomic_DNA"/>
</dbReference>
<protein>
    <submittedName>
        <fullName evidence="1">Uncharacterized protein</fullName>
    </submittedName>
</protein>
<reference evidence="1 2" key="1">
    <citation type="journal article" date="2024" name="Nat. Commun.">
        <title>Phylogenomics reveals the evolutionary origins of lichenization in chlorophyte algae.</title>
        <authorList>
            <person name="Puginier C."/>
            <person name="Libourel C."/>
            <person name="Otte J."/>
            <person name="Skaloud P."/>
            <person name="Haon M."/>
            <person name="Grisel S."/>
            <person name="Petersen M."/>
            <person name="Berrin J.G."/>
            <person name="Delaux P.M."/>
            <person name="Dal Grande F."/>
            <person name="Keller J."/>
        </authorList>
    </citation>
    <scope>NUCLEOTIDE SEQUENCE [LARGE SCALE GENOMIC DNA]</scope>
    <source>
        <strain evidence="1 2">SAG 216-7</strain>
    </source>
</reference>
<comment type="caution">
    <text evidence="1">The sequence shown here is derived from an EMBL/GenBank/DDBJ whole genome shotgun (WGS) entry which is preliminary data.</text>
</comment>
<keyword evidence="2" id="KW-1185">Reference proteome</keyword>
<dbReference type="Proteomes" id="UP001491310">
    <property type="component" value="Unassembled WGS sequence"/>
</dbReference>
<evidence type="ECO:0000313" key="2">
    <source>
        <dbReference type="Proteomes" id="UP001491310"/>
    </source>
</evidence>
<accession>A0ABR2YIS2</accession>
<gene>
    <name evidence="1" type="ORF">WJX75_000788</name>
</gene>
<name>A0ABR2YIS2_9CHLO</name>